<dbReference type="EMBL" id="BKCP01008181">
    <property type="protein sequence ID" value="GER48220.1"/>
    <property type="molecule type" value="Genomic_DNA"/>
</dbReference>
<accession>A0A5A7QSM3</accession>
<evidence type="ECO:0000313" key="1">
    <source>
        <dbReference type="EMBL" id="GER48220.1"/>
    </source>
</evidence>
<reference evidence="2" key="1">
    <citation type="journal article" date="2019" name="Curr. Biol.">
        <title>Genome Sequence of Striga asiatica Provides Insight into the Evolution of Plant Parasitism.</title>
        <authorList>
            <person name="Yoshida S."/>
            <person name="Kim S."/>
            <person name="Wafula E.K."/>
            <person name="Tanskanen J."/>
            <person name="Kim Y.M."/>
            <person name="Honaas L."/>
            <person name="Yang Z."/>
            <person name="Spallek T."/>
            <person name="Conn C.E."/>
            <person name="Ichihashi Y."/>
            <person name="Cheong K."/>
            <person name="Cui S."/>
            <person name="Der J.P."/>
            <person name="Gundlach H."/>
            <person name="Jiao Y."/>
            <person name="Hori C."/>
            <person name="Ishida J.K."/>
            <person name="Kasahara H."/>
            <person name="Kiba T."/>
            <person name="Kim M.S."/>
            <person name="Koo N."/>
            <person name="Laohavisit A."/>
            <person name="Lee Y.H."/>
            <person name="Lumba S."/>
            <person name="McCourt P."/>
            <person name="Mortimer J.C."/>
            <person name="Mutuku J.M."/>
            <person name="Nomura T."/>
            <person name="Sasaki-Sekimoto Y."/>
            <person name="Seto Y."/>
            <person name="Wang Y."/>
            <person name="Wakatake T."/>
            <person name="Sakakibara H."/>
            <person name="Demura T."/>
            <person name="Yamaguchi S."/>
            <person name="Yoneyama K."/>
            <person name="Manabe R.I."/>
            <person name="Nelson D.C."/>
            <person name="Schulman A.H."/>
            <person name="Timko M.P."/>
            <person name="dePamphilis C.W."/>
            <person name="Choi D."/>
            <person name="Shirasu K."/>
        </authorList>
    </citation>
    <scope>NUCLEOTIDE SEQUENCE [LARGE SCALE GENOMIC DNA]</scope>
    <source>
        <strain evidence="2">cv. UVA1</strain>
    </source>
</reference>
<proteinExistence type="predicted"/>
<dbReference type="AlphaFoldDB" id="A0A5A7QSM3"/>
<dbReference type="OrthoDB" id="1805767at2759"/>
<organism evidence="1 2">
    <name type="scientific">Striga asiatica</name>
    <name type="common">Asiatic witchweed</name>
    <name type="synonym">Buchnera asiatica</name>
    <dbReference type="NCBI Taxonomy" id="4170"/>
    <lineage>
        <taxon>Eukaryota</taxon>
        <taxon>Viridiplantae</taxon>
        <taxon>Streptophyta</taxon>
        <taxon>Embryophyta</taxon>
        <taxon>Tracheophyta</taxon>
        <taxon>Spermatophyta</taxon>
        <taxon>Magnoliopsida</taxon>
        <taxon>eudicotyledons</taxon>
        <taxon>Gunneridae</taxon>
        <taxon>Pentapetalae</taxon>
        <taxon>asterids</taxon>
        <taxon>lamiids</taxon>
        <taxon>Lamiales</taxon>
        <taxon>Orobanchaceae</taxon>
        <taxon>Buchnereae</taxon>
        <taxon>Striga</taxon>
    </lineage>
</organism>
<comment type="caution">
    <text evidence="1">The sequence shown here is derived from an EMBL/GenBank/DDBJ whole genome shotgun (WGS) entry which is preliminary data.</text>
</comment>
<name>A0A5A7QSM3_STRAF</name>
<dbReference type="Proteomes" id="UP000325081">
    <property type="component" value="Unassembled WGS sequence"/>
</dbReference>
<keyword evidence="2" id="KW-1185">Reference proteome</keyword>
<sequence length="172" mass="18636">MLFGNVKGKFPAEGIFGNWRGLGDSVRSRVTVGKGAEAEIEAMVEEQGRRVLARMFEFIRPSALGIEPESSIRAADDVVEAMAMAAGGIVFVLVFERDNRQPWCIDNTREGTGFPSQSSARICAIGIHRLSVSLLILFDGNHEIVVENIHTIGASDRALTDTRAFLMAASVA</sequence>
<evidence type="ECO:0000313" key="2">
    <source>
        <dbReference type="Proteomes" id="UP000325081"/>
    </source>
</evidence>
<protein>
    <submittedName>
        <fullName evidence="1">T-box transcription factor TBX21</fullName>
    </submittedName>
</protein>
<gene>
    <name evidence="1" type="ORF">STAS_25390</name>
</gene>